<dbReference type="OrthoDB" id="9843284at2"/>
<dbReference type="HOGENOM" id="CLU_1832835_0_0_5"/>
<name>M4VH86_9BACT</name>
<dbReference type="AlphaFoldDB" id="M4VH86"/>
<dbReference type="KEGG" id="man:A11S_1032"/>
<sequence length="140" mass="15810">MDQKPRNVFDIAVAAGKKPAQAATPLPDEVRQGLKHLYEFILADHVLNRDAFESDGFDVEQRARLSNYVYDFNAPVLFSDLHNIVGKARGYYVACNNDEAINLIDCIQDDLSRLIQQKPKGDVRPFVHPNKKTETGVDPR</sequence>
<dbReference type="STRING" id="349215.A11S_1032"/>
<evidence type="ECO:0000313" key="2">
    <source>
        <dbReference type="Proteomes" id="UP000011932"/>
    </source>
</evidence>
<evidence type="ECO:0000313" key="1">
    <source>
        <dbReference type="EMBL" id="AGH97850.1"/>
    </source>
</evidence>
<protein>
    <submittedName>
        <fullName evidence="1">Uncharacterized protein</fullName>
    </submittedName>
</protein>
<dbReference type="RefSeq" id="WP_015467395.1">
    <property type="nucleotide sequence ID" value="NC_020812.1"/>
</dbReference>
<organism evidence="1 2">
    <name type="scientific">Micavibrio aeruginosavorus EPB</name>
    <dbReference type="NCBI Taxonomy" id="349215"/>
    <lineage>
        <taxon>Bacteria</taxon>
        <taxon>Pseudomonadati</taxon>
        <taxon>Bdellovibrionota</taxon>
        <taxon>Bdellovibrionia</taxon>
        <taxon>Bdellovibrionales</taxon>
        <taxon>Pseudobdellovibrionaceae</taxon>
        <taxon>Micavibrio</taxon>
    </lineage>
</organism>
<proteinExistence type="predicted"/>
<dbReference type="Proteomes" id="UP000011932">
    <property type="component" value="Chromosome"/>
</dbReference>
<dbReference type="EMBL" id="CP003538">
    <property type="protein sequence ID" value="AGH97850.1"/>
    <property type="molecule type" value="Genomic_DNA"/>
</dbReference>
<gene>
    <name evidence="1" type="ORF">A11S_1032</name>
</gene>
<reference evidence="1 2" key="1">
    <citation type="journal article" date="2013" name="ISME J.">
        <title>By their genes ye shall know them: genomic signatures of predatory bacteria.</title>
        <authorList>
            <person name="Pasternak Z."/>
            <person name="Pietrokovski S."/>
            <person name="Rotem O."/>
            <person name="Gophna U."/>
            <person name="Lurie-Weinberger M.N."/>
            <person name="Jurkevitch E."/>
        </authorList>
    </citation>
    <scope>NUCLEOTIDE SEQUENCE [LARGE SCALE GENOMIC DNA]</scope>
    <source>
        <strain evidence="1">EPB</strain>
    </source>
</reference>
<accession>M4VH86</accession>